<feature type="transmembrane region" description="Helical" evidence="5">
    <location>
        <begin position="56"/>
        <end position="75"/>
    </location>
</feature>
<comment type="subcellular location">
    <subcellularLocation>
        <location evidence="1">Membrane</location>
        <topology evidence="1">Multi-pass membrane protein</topology>
    </subcellularLocation>
</comment>
<dbReference type="InterPro" id="IPR013525">
    <property type="entry name" value="ABC2_TM"/>
</dbReference>
<feature type="transmembrane region" description="Helical" evidence="5">
    <location>
        <begin position="719"/>
        <end position="740"/>
    </location>
</feature>
<dbReference type="PANTHER" id="PTHR43077:SF10">
    <property type="entry name" value="TRANSPORT PERMEASE PROTEIN"/>
    <property type="match status" value="1"/>
</dbReference>
<dbReference type="InterPro" id="IPR017501">
    <property type="entry name" value="Phage_infect_YhgE_C"/>
</dbReference>
<evidence type="ECO:0000256" key="4">
    <source>
        <dbReference type="ARBA" id="ARBA00023136"/>
    </source>
</evidence>
<keyword evidence="2 5" id="KW-0812">Transmembrane</keyword>
<name>A0ABQ1W4T7_9BACL</name>
<feature type="domain" description="ABC-2 type transporter transmembrane" evidence="6">
    <location>
        <begin position="61"/>
        <end position="249"/>
    </location>
</feature>
<dbReference type="EMBL" id="BMIW01000040">
    <property type="protein sequence ID" value="GGG15086.1"/>
    <property type="molecule type" value="Genomic_DNA"/>
</dbReference>
<dbReference type="PANTHER" id="PTHR43077">
    <property type="entry name" value="TRANSPORT PERMEASE YVFS-RELATED"/>
    <property type="match status" value="1"/>
</dbReference>
<protein>
    <submittedName>
        <fullName evidence="7">Phage infection protein</fullName>
    </submittedName>
</protein>
<evidence type="ECO:0000256" key="1">
    <source>
        <dbReference type="ARBA" id="ARBA00004141"/>
    </source>
</evidence>
<feature type="transmembrane region" description="Helical" evidence="5">
    <location>
        <begin position="597"/>
        <end position="621"/>
    </location>
</feature>
<evidence type="ECO:0000313" key="8">
    <source>
        <dbReference type="Proteomes" id="UP000608420"/>
    </source>
</evidence>
<gene>
    <name evidence="7" type="ORF">GCM10010913_41220</name>
</gene>
<feature type="domain" description="ABC-2 type transporter transmembrane" evidence="6">
    <location>
        <begin position="550"/>
        <end position="734"/>
    </location>
</feature>
<comment type="caution">
    <text evidence="7">The sequence shown here is derived from an EMBL/GenBank/DDBJ whole genome shotgun (WGS) entry which is preliminary data.</text>
</comment>
<evidence type="ECO:0000256" key="2">
    <source>
        <dbReference type="ARBA" id="ARBA00022692"/>
    </source>
</evidence>
<dbReference type="NCBIfam" id="TIGR03062">
    <property type="entry name" value="pip_yhgE_Cterm"/>
    <property type="match status" value="1"/>
</dbReference>
<feature type="transmembrane region" description="Helical" evidence="5">
    <location>
        <begin position="556"/>
        <end position="577"/>
    </location>
</feature>
<reference evidence="8" key="1">
    <citation type="journal article" date="2019" name="Int. J. Syst. Evol. Microbiol.">
        <title>The Global Catalogue of Microorganisms (GCM) 10K type strain sequencing project: providing services to taxonomists for standard genome sequencing and annotation.</title>
        <authorList>
            <consortium name="The Broad Institute Genomics Platform"/>
            <consortium name="The Broad Institute Genome Sequencing Center for Infectious Disease"/>
            <person name="Wu L."/>
            <person name="Ma J."/>
        </authorList>
    </citation>
    <scope>NUCLEOTIDE SEQUENCE [LARGE SCALE GENOMIC DNA]</scope>
    <source>
        <strain evidence="8">CGMCC 1.15420</strain>
    </source>
</reference>
<keyword evidence="3 5" id="KW-1133">Transmembrane helix</keyword>
<dbReference type="InterPro" id="IPR051328">
    <property type="entry name" value="T7SS_ABC-Transporter"/>
</dbReference>
<feature type="transmembrane region" description="Helical" evidence="5">
    <location>
        <begin position="661"/>
        <end position="678"/>
    </location>
</feature>
<feature type="transmembrane region" description="Helical" evidence="5">
    <location>
        <begin position="633"/>
        <end position="655"/>
    </location>
</feature>
<evidence type="ECO:0000256" key="3">
    <source>
        <dbReference type="ARBA" id="ARBA00022989"/>
    </source>
</evidence>
<evidence type="ECO:0000256" key="5">
    <source>
        <dbReference type="SAM" id="Phobius"/>
    </source>
</evidence>
<dbReference type="NCBIfam" id="TIGR03061">
    <property type="entry name" value="pip_yhgE_Nterm"/>
    <property type="match status" value="1"/>
</dbReference>
<accession>A0ABQ1W4T7</accession>
<dbReference type="Pfam" id="PF12698">
    <property type="entry name" value="ABC2_membrane_3"/>
    <property type="match status" value="2"/>
</dbReference>
<proteinExistence type="predicted"/>
<evidence type="ECO:0000259" key="6">
    <source>
        <dbReference type="Pfam" id="PF12698"/>
    </source>
</evidence>
<dbReference type="Proteomes" id="UP000608420">
    <property type="component" value="Unassembled WGS sequence"/>
</dbReference>
<organism evidence="7 8">
    <name type="scientific">Paenibacillus aceti</name>
    <dbReference type="NCBI Taxonomy" id="1820010"/>
    <lineage>
        <taxon>Bacteria</taxon>
        <taxon>Bacillati</taxon>
        <taxon>Bacillota</taxon>
        <taxon>Bacilli</taxon>
        <taxon>Bacillales</taxon>
        <taxon>Paenibacillaceae</taxon>
        <taxon>Paenibacillus</taxon>
    </lineage>
</organism>
<evidence type="ECO:0000313" key="7">
    <source>
        <dbReference type="EMBL" id="GGG15086.1"/>
    </source>
</evidence>
<keyword evidence="8" id="KW-1185">Reference proteome</keyword>
<sequence>MTYFHPNNDNGISLETRTGMIKQGCGIISKKGKWGFAVKKILSIYATDLRGIITNWAAAIILSGLVILPSLYAWFNIEASWDPYGQTSGIKIAVTNEDRGTTMRGQPIALGQEIVDSLRENHNIGWVFTDKDKAIRGLKLGDYYAVIVIPTNFSARIATVLTSNPEKAEIQYYVNEKINAVAPKITAKGASSVISEVSRNFIKTANGTIFRIFNEIGVELRQELPLINNAKQVAFQMVQLFPEINEVANIAVADLQKSQTIVSKVQKELPFVAGLAEKGRGLAAKTSEFLTRGKDALQAAAPLAKETLIQLKQMAELSSQTGNNLLSALDQVEDLGELQLPEHLQARLIKAAEGARSLSDLLSKLQDITPNSKLSAAITKLNRVEADFRELAQLVTSLSNSADQGKDVTRAILNKFNAVSERVSGDLDELIGSFDSMILPAMTAALDQADKDAKHTENILSEALSDLPAVSGIIKDAKKGLATATKEAKVIRAHLPEAEKKLKAVTDHIAALEKKGSLEDLIQLLSLNYSKESEFFAEPVVLKETRMFPIPNYGSAMSPFFTTLSLWVGGLLLVSMLTVEFHDKTVHGAPIRSYHEYFGRFFTFLTLALLQSLFVTAGDLWILKTYAAEPLRFMLFGMLISAVFMLMIYTLVSVFGNVGKALSIVLLVLQLAGSGGTFPIQVTPPFFQAIYPYLPFTYGIGLMREAVGGSVGGLVTRDISLLLVYAALSMILGLGLKRFVNRISAKWVKKAKSGHLIH</sequence>
<keyword evidence="4 5" id="KW-0472">Membrane</keyword>
<dbReference type="Gene3D" id="3.40.1710.10">
    <property type="entry name" value="abc type-2 transporter like domain"/>
    <property type="match status" value="1"/>
</dbReference>
<dbReference type="InterPro" id="IPR017500">
    <property type="entry name" value="Phage_infect_YhgE_N"/>
</dbReference>